<evidence type="ECO:0000313" key="2">
    <source>
        <dbReference type="Proteomes" id="UP000199433"/>
    </source>
</evidence>
<dbReference type="GO" id="GO:0008967">
    <property type="term" value="F:phosphoglycolate phosphatase activity"/>
    <property type="evidence" value="ECO:0007669"/>
    <property type="project" value="TreeGrafter"/>
</dbReference>
<dbReference type="NCBIfam" id="TIGR01549">
    <property type="entry name" value="HAD-SF-IA-v1"/>
    <property type="match status" value="1"/>
</dbReference>
<gene>
    <name evidence="1" type="ORF">SAMN04488098_10106</name>
</gene>
<accession>A0A1G8YJY9</accession>
<dbReference type="RefSeq" id="WP_091265722.1">
    <property type="nucleotide sequence ID" value="NZ_FNFK01000010.1"/>
</dbReference>
<protein>
    <submittedName>
        <fullName evidence="1">Phosphoglycolate phosphatase</fullName>
    </submittedName>
</protein>
<dbReference type="GO" id="GO:0005829">
    <property type="term" value="C:cytosol"/>
    <property type="evidence" value="ECO:0007669"/>
    <property type="project" value="TreeGrafter"/>
</dbReference>
<dbReference type="InterPro" id="IPR023214">
    <property type="entry name" value="HAD_sf"/>
</dbReference>
<reference evidence="2" key="1">
    <citation type="submission" date="2016-10" db="EMBL/GenBank/DDBJ databases">
        <authorList>
            <person name="Varghese N."/>
            <person name="Submissions S."/>
        </authorList>
    </citation>
    <scope>NUCLEOTIDE SEQUENCE [LARGE SCALE GENOMIC DNA]</scope>
    <source>
        <strain evidence="2">DSM 19181</strain>
    </source>
</reference>
<dbReference type="SUPFAM" id="SSF56784">
    <property type="entry name" value="HAD-like"/>
    <property type="match status" value="1"/>
</dbReference>
<dbReference type="Proteomes" id="UP000199433">
    <property type="component" value="Unassembled WGS sequence"/>
</dbReference>
<dbReference type="Gene3D" id="1.10.150.240">
    <property type="entry name" value="Putative phosphatase, domain 2"/>
    <property type="match status" value="1"/>
</dbReference>
<proteinExistence type="predicted"/>
<dbReference type="AlphaFoldDB" id="A0A1G8YJY9"/>
<dbReference type="InterPro" id="IPR036412">
    <property type="entry name" value="HAD-like_sf"/>
</dbReference>
<dbReference type="SFLD" id="SFLDS00003">
    <property type="entry name" value="Haloacid_Dehalogenase"/>
    <property type="match status" value="1"/>
</dbReference>
<dbReference type="EMBL" id="FNFK01000010">
    <property type="protein sequence ID" value="SDK02495.1"/>
    <property type="molecule type" value="Genomic_DNA"/>
</dbReference>
<dbReference type="PANTHER" id="PTHR43434:SF1">
    <property type="entry name" value="PHOSPHOGLYCOLATE PHOSPHATASE"/>
    <property type="match status" value="1"/>
</dbReference>
<keyword evidence="2" id="KW-1185">Reference proteome</keyword>
<dbReference type="STRING" id="426701.SAMN04488098_10106"/>
<name>A0A1G8YJY9_9LACT</name>
<dbReference type="GO" id="GO:0006281">
    <property type="term" value="P:DNA repair"/>
    <property type="evidence" value="ECO:0007669"/>
    <property type="project" value="TreeGrafter"/>
</dbReference>
<dbReference type="SFLD" id="SFLDG01129">
    <property type="entry name" value="C1.5:_HAD__Beta-PGM__Phosphata"/>
    <property type="match status" value="1"/>
</dbReference>
<dbReference type="InterPro" id="IPR023198">
    <property type="entry name" value="PGP-like_dom2"/>
</dbReference>
<organism evidence="1 2">
    <name type="scientific">Alkalibacterium thalassium</name>
    <dbReference type="NCBI Taxonomy" id="426701"/>
    <lineage>
        <taxon>Bacteria</taxon>
        <taxon>Bacillati</taxon>
        <taxon>Bacillota</taxon>
        <taxon>Bacilli</taxon>
        <taxon>Lactobacillales</taxon>
        <taxon>Carnobacteriaceae</taxon>
        <taxon>Alkalibacterium</taxon>
    </lineage>
</organism>
<dbReference type="Pfam" id="PF00702">
    <property type="entry name" value="Hydrolase"/>
    <property type="match status" value="1"/>
</dbReference>
<dbReference type="InterPro" id="IPR006439">
    <property type="entry name" value="HAD-SF_hydro_IA"/>
</dbReference>
<dbReference type="PANTHER" id="PTHR43434">
    <property type="entry name" value="PHOSPHOGLYCOLATE PHOSPHATASE"/>
    <property type="match status" value="1"/>
</dbReference>
<evidence type="ECO:0000313" key="1">
    <source>
        <dbReference type="EMBL" id="SDK02495.1"/>
    </source>
</evidence>
<sequence>MKNELSHVRTIIFDYDGTLHDSSKIYIPAFKRAYKYLVKNNKAEEKNWSDEEITQWLGYSKQEMWELFMPDLDPEFRQDASGLIGKTMLEMIQRNEARWYAGAVDTLQYLKDQGYTLIFLSNCSISYMEMHAQQFGLNDYFKRLYCTEQFNFRKSKKDIVKLLKQDFEGDIVVIGDRFQDIETAELEGVYAIGCTYGFGKREELEGADLLISYIGELRNYL</sequence>
<dbReference type="InterPro" id="IPR050155">
    <property type="entry name" value="HAD-like_hydrolase_sf"/>
</dbReference>
<dbReference type="Gene3D" id="3.40.50.1000">
    <property type="entry name" value="HAD superfamily/HAD-like"/>
    <property type="match status" value="1"/>
</dbReference>
<dbReference type="OrthoDB" id="9792518at2"/>